<feature type="compositionally biased region" description="Basic and acidic residues" evidence="1">
    <location>
        <begin position="642"/>
        <end position="665"/>
    </location>
</feature>
<feature type="compositionally biased region" description="Polar residues" evidence="1">
    <location>
        <begin position="63"/>
        <end position="75"/>
    </location>
</feature>
<keyword evidence="3" id="KW-1185">Reference proteome</keyword>
<sequence length="1069" mass="118074">MTAPPAGPPPPTTTTTTTTTTTRGSPVVDAAGHRQFKKHKLLPHPPPPQQNDRGRDNQRRTPRTSQLSINTTSTAYEPPANHEQHQPPSPQTLKHQLKRIGTGPDLPPTPQPTRAHLPALTPSCATPPPTVKRPPATPPDQRSPPTPDVTPPQPANLAKALRPNMRDRGPSSLSNMAPDSRTESFKTAREEVTSSSSEDESGRSAVRPTVASTASQATVRAPGAVDRGLVQSPALGVSLRKMTGSPEPRRTPSSKGEFKKFDGNWSPGSRNAREEDERLQRTMNSMKRKPLPKQPQANGNRNQVIEDVVVVQPTNAAKAVRQMPLKKATEVSVSPKRAPVQKPERMLSVPSKPTRPKSQTIVQRAPSAPSKPMRSDSQTTMNSRKASNASMSSASNVVEAFLVDGPPHRQRTLRHVRKQSALRDPILNGPDSVVDRVDLNQSPKPPRIIRSTVFSDANSRHESVVSALSNTTSRSISSNRARREIWKSGAIPVVIVPDRKSSRGPKSREPSLRSTSSKHSKRTGSSVSTPIGTPARNSGPVFERPARRSRRYSESDRSDQRTVDFPPVIPARSSSLSAPTSRNVSRAASTKSKSSSVKSRADTQPRPRSKPEPKLEPESQPIQGVHIISPSPPLGEAPLSPDTRELEPADAHDSLGFDRYDEPLSPRKFSSRNTPFSVISMETFATAAELSEALAIHMYPHQNSSVLVVNNSGRPSDVSDKQREAEPPKITRTSPTENIPVTPPQTKVTLQDVESPLRNPRAPPQPPKYPPAINLIPATPSGSTPAHERAARQGNYFESLNERPPRRIDMVKRALSRRRHSVDLAPAAGKAPGFLTRTFSLSRNTRKGTHGDEEKDNADVDLKDDDKPAEGNKLHPLWRPQWSSDEQSDLEEVGRRGDVDRDEDEVYRYPPVDNRPRVPMRSFSARVKRTFAILPTEEYAIDDMYGPQRRTIRRTPSGNLRVMRRRSSAESFGRSRSPRGKQTPPISRPRRGIWRSQSLNRADSLKRRFSIGSKLEEIQNIPQMISERRREKRSQQLRQMISGPKEVRDGVGEVIRRGNAGVQSTVRQF</sequence>
<feature type="compositionally biased region" description="Low complexity" evidence="1">
    <location>
        <begin position="584"/>
        <end position="598"/>
    </location>
</feature>
<feature type="compositionally biased region" description="Basic and acidic residues" evidence="1">
    <location>
        <begin position="717"/>
        <end position="729"/>
    </location>
</feature>
<dbReference type="Proteomes" id="UP001338125">
    <property type="component" value="Unassembled WGS sequence"/>
</dbReference>
<name>A0ABR0S5N6_9HYPO</name>
<feature type="region of interest" description="Disordered" evidence="1">
    <location>
        <begin position="949"/>
        <end position="991"/>
    </location>
</feature>
<feature type="compositionally biased region" description="Low complexity" evidence="1">
    <location>
        <begin position="382"/>
        <end position="392"/>
    </location>
</feature>
<feature type="compositionally biased region" description="Pro residues" evidence="1">
    <location>
        <begin position="1"/>
        <end position="12"/>
    </location>
</feature>
<feature type="region of interest" description="Disordered" evidence="1">
    <location>
        <begin position="496"/>
        <end position="672"/>
    </location>
</feature>
<feature type="compositionally biased region" description="Polar residues" evidence="1">
    <location>
        <begin position="572"/>
        <end position="583"/>
    </location>
</feature>
<protein>
    <submittedName>
        <fullName evidence="2">Uncharacterized protein</fullName>
    </submittedName>
</protein>
<gene>
    <name evidence="2" type="ORF">PT974_11208</name>
</gene>
<accession>A0ABR0S5N6</accession>
<reference evidence="2 3" key="1">
    <citation type="submission" date="2024-01" db="EMBL/GenBank/DDBJ databases">
        <title>Complete genome of Cladobotryum mycophilum ATHUM6906.</title>
        <authorList>
            <person name="Christinaki A.C."/>
            <person name="Myridakis A.I."/>
            <person name="Kouvelis V.N."/>
        </authorList>
    </citation>
    <scope>NUCLEOTIDE SEQUENCE [LARGE SCALE GENOMIC DNA]</scope>
    <source>
        <strain evidence="2 3">ATHUM6906</strain>
    </source>
</reference>
<evidence type="ECO:0000313" key="3">
    <source>
        <dbReference type="Proteomes" id="UP001338125"/>
    </source>
</evidence>
<feature type="compositionally biased region" description="Basic and acidic residues" evidence="1">
    <location>
        <begin position="180"/>
        <end position="192"/>
    </location>
</feature>
<feature type="region of interest" description="Disordered" evidence="1">
    <location>
        <begin position="710"/>
        <end position="744"/>
    </location>
</feature>
<feature type="compositionally biased region" description="Polar residues" evidence="1">
    <location>
        <begin position="731"/>
        <end position="744"/>
    </location>
</feature>
<feature type="compositionally biased region" description="Basic and acidic residues" evidence="1">
    <location>
        <begin position="599"/>
        <end position="617"/>
    </location>
</feature>
<evidence type="ECO:0000313" key="2">
    <source>
        <dbReference type="EMBL" id="KAK5987090.1"/>
    </source>
</evidence>
<organism evidence="2 3">
    <name type="scientific">Cladobotryum mycophilum</name>
    <dbReference type="NCBI Taxonomy" id="491253"/>
    <lineage>
        <taxon>Eukaryota</taxon>
        <taxon>Fungi</taxon>
        <taxon>Dikarya</taxon>
        <taxon>Ascomycota</taxon>
        <taxon>Pezizomycotina</taxon>
        <taxon>Sordariomycetes</taxon>
        <taxon>Hypocreomycetidae</taxon>
        <taxon>Hypocreales</taxon>
        <taxon>Hypocreaceae</taxon>
        <taxon>Cladobotryum</taxon>
    </lineage>
</organism>
<comment type="caution">
    <text evidence="2">The sequence shown here is derived from an EMBL/GenBank/DDBJ whole genome shotgun (WGS) entry which is preliminary data.</text>
</comment>
<feature type="compositionally biased region" description="Pro residues" evidence="1">
    <location>
        <begin position="125"/>
        <end position="154"/>
    </location>
</feature>
<feature type="region of interest" description="Disordered" evidence="1">
    <location>
        <begin position="1"/>
        <end position="303"/>
    </location>
</feature>
<feature type="region of interest" description="Disordered" evidence="1">
    <location>
        <begin position="842"/>
        <end position="901"/>
    </location>
</feature>
<dbReference type="EMBL" id="JAVFKD010000016">
    <property type="protein sequence ID" value="KAK5987090.1"/>
    <property type="molecule type" value="Genomic_DNA"/>
</dbReference>
<feature type="compositionally biased region" description="Basic and acidic residues" evidence="1">
    <location>
        <begin position="497"/>
        <end position="511"/>
    </location>
</feature>
<feature type="compositionally biased region" description="Basic and acidic residues" evidence="1">
    <location>
        <begin position="271"/>
        <end position="280"/>
    </location>
</feature>
<evidence type="ECO:0000256" key="1">
    <source>
        <dbReference type="SAM" id="MobiDB-lite"/>
    </source>
</evidence>
<feature type="compositionally biased region" description="Low complexity" evidence="1">
    <location>
        <begin position="13"/>
        <end position="22"/>
    </location>
</feature>
<feature type="compositionally biased region" description="Basic and acidic residues" evidence="1">
    <location>
        <begin position="551"/>
        <end position="562"/>
    </location>
</feature>
<feature type="compositionally biased region" description="Basic and acidic residues" evidence="1">
    <location>
        <begin position="849"/>
        <end position="873"/>
    </location>
</feature>
<proteinExistence type="predicted"/>
<feature type="region of interest" description="Disordered" evidence="1">
    <location>
        <begin position="321"/>
        <end position="392"/>
    </location>
</feature>